<dbReference type="STRING" id="1817864.A2Z21_04590"/>
<dbReference type="FunFam" id="3.40.50.720:FF:000084">
    <property type="entry name" value="Short-chain dehydrogenase reductase"/>
    <property type="match status" value="1"/>
</dbReference>
<dbReference type="Pfam" id="PF13561">
    <property type="entry name" value="adh_short_C2"/>
    <property type="match status" value="1"/>
</dbReference>
<comment type="caution">
    <text evidence="3">The sequence shown here is derived from an EMBL/GenBank/DDBJ whole genome shotgun (WGS) entry which is preliminary data.</text>
</comment>
<proteinExistence type="inferred from homology"/>
<protein>
    <recommendedName>
        <fullName evidence="5">2-hydroxycyclohexanecarboxyl-CoA dehydrogenase</fullName>
    </recommendedName>
</protein>
<dbReference type="PANTHER" id="PTHR42760">
    <property type="entry name" value="SHORT-CHAIN DEHYDROGENASES/REDUCTASES FAMILY MEMBER"/>
    <property type="match status" value="1"/>
</dbReference>
<reference evidence="3 4" key="1">
    <citation type="journal article" date="2016" name="Nat. Commun.">
        <title>Thousands of microbial genomes shed light on interconnected biogeochemical processes in an aquifer system.</title>
        <authorList>
            <person name="Anantharaman K."/>
            <person name="Brown C.T."/>
            <person name="Hug L.A."/>
            <person name="Sharon I."/>
            <person name="Castelle C.J."/>
            <person name="Probst A.J."/>
            <person name="Thomas B.C."/>
            <person name="Singh A."/>
            <person name="Wilkins M.J."/>
            <person name="Karaoz U."/>
            <person name="Brodie E.L."/>
            <person name="Williams K.H."/>
            <person name="Hubbard S.S."/>
            <person name="Banfield J.F."/>
        </authorList>
    </citation>
    <scope>NUCLEOTIDE SEQUENCE [LARGE SCALE GENOMIC DNA]</scope>
    <source>
        <strain evidence="4">RBG_16_55_9</strain>
    </source>
</reference>
<dbReference type="GO" id="GO:0016616">
    <property type="term" value="F:oxidoreductase activity, acting on the CH-OH group of donors, NAD or NADP as acceptor"/>
    <property type="evidence" value="ECO:0007669"/>
    <property type="project" value="TreeGrafter"/>
</dbReference>
<evidence type="ECO:0000256" key="2">
    <source>
        <dbReference type="ARBA" id="ARBA00023002"/>
    </source>
</evidence>
<dbReference type="SUPFAM" id="SSF51735">
    <property type="entry name" value="NAD(P)-binding Rossmann-fold domains"/>
    <property type="match status" value="1"/>
</dbReference>
<dbReference type="PANTHER" id="PTHR42760:SF133">
    <property type="entry name" value="3-OXOACYL-[ACYL-CARRIER-PROTEIN] REDUCTASE"/>
    <property type="match status" value="1"/>
</dbReference>
<dbReference type="Gene3D" id="3.40.50.720">
    <property type="entry name" value="NAD(P)-binding Rossmann-like Domain"/>
    <property type="match status" value="1"/>
</dbReference>
<dbReference type="PRINTS" id="PR00080">
    <property type="entry name" value="SDRFAMILY"/>
</dbReference>
<evidence type="ECO:0000313" key="3">
    <source>
        <dbReference type="EMBL" id="OGF55071.1"/>
    </source>
</evidence>
<dbReference type="AlphaFoldDB" id="A0A1F5UWK1"/>
<evidence type="ECO:0000313" key="4">
    <source>
        <dbReference type="Proteomes" id="UP000179157"/>
    </source>
</evidence>
<dbReference type="InterPro" id="IPR002347">
    <property type="entry name" value="SDR_fam"/>
</dbReference>
<dbReference type="PRINTS" id="PR00081">
    <property type="entry name" value="GDHRDH"/>
</dbReference>
<dbReference type="InterPro" id="IPR020904">
    <property type="entry name" value="Sc_DH/Rdtase_CS"/>
</dbReference>
<sequence>MEVNLSGKVAMVTGGAQGIGRAIALELARNWADLVINDLDRSAAEALAREITTQKRRVLVAIADVADYAAIKRAVSDAMTQFGKIDILVNNAGWDKGIIPFLKTDPTDWQKVIAINLTGVLNCTHTVASEMSQRKSGKIINISSDAGRGGSFGEAVYSSCKSGVIALTKTWAREFARDRIRVNCICPGLVDTPLLAKLKQDELGKKVLDRIEQVMLLGLGKPEDIANAVLFLASEESNHVTGQVLSVSGGLTFQG</sequence>
<accession>A0A1F5UWK1</accession>
<evidence type="ECO:0008006" key="5">
    <source>
        <dbReference type="Google" id="ProtNLM"/>
    </source>
</evidence>
<comment type="similarity">
    <text evidence="1">Belongs to the short-chain dehydrogenases/reductases (SDR) family.</text>
</comment>
<organism evidence="3 4">
    <name type="scientific">Fraserbacteria sp. (strain RBG_16_55_9)</name>
    <dbReference type="NCBI Taxonomy" id="1817864"/>
    <lineage>
        <taxon>Bacteria</taxon>
        <taxon>Candidatus Fraseribacteriota</taxon>
    </lineage>
</organism>
<gene>
    <name evidence="3" type="ORF">A2Z21_04590</name>
</gene>
<name>A0A1F5UWK1_FRAXR</name>
<evidence type="ECO:0000256" key="1">
    <source>
        <dbReference type="ARBA" id="ARBA00006484"/>
    </source>
</evidence>
<dbReference type="PROSITE" id="PS00061">
    <property type="entry name" value="ADH_SHORT"/>
    <property type="match status" value="1"/>
</dbReference>
<dbReference type="Proteomes" id="UP000179157">
    <property type="component" value="Unassembled WGS sequence"/>
</dbReference>
<dbReference type="NCBIfam" id="NF005559">
    <property type="entry name" value="PRK07231.1"/>
    <property type="match status" value="1"/>
</dbReference>
<dbReference type="InterPro" id="IPR036291">
    <property type="entry name" value="NAD(P)-bd_dom_sf"/>
</dbReference>
<dbReference type="EMBL" id="MFGX01000064">
    <property type="protein sequence ID" value="OGF55071.1"/>
    <property type="molecule type" value="Genomic_DNA"/>
</dbReference>
<keyword evidence="2" id="KW-0560">Oxidoreductase</keyword>